<comment type="caution">
    <text evidence="1">The sequence shown here is derived from an EMBL/GenBank/DDBJ whole genome shotgun (WGS) entry which is preliminary data.</text>
</comment>
<dbReference type="EMBL" id="JPMD01000011">
    <property type="protein sequence ID" value="KEZ87482.1"/>
    <property type="molecule type" value="Genomic_DNA"/>
</dbReference>
<accession>A0A084JEU8</accession>
<dbReference type="STRING" id="318464.IO99_05220"/>
<gene>
    <name evidence="1" type="ORF">IO99_05220</name>
</gene>
<evidence type="ECO:0000313" key="1">
    <source>
        <dbReference type="EMBL" id="KEZ87482.1"/>
    </source>
</evidence>
<evidence type="ECO:0000313" key="2">
    <source>
        <dbReference type="Proteomes" id="UP000028542"/>
    </source>
</evidence>
<keyword evidence="2" id="KW-1185">Reference proteome</keyword>
<dbReference type="Proteomes" id="UP000028542">
    <property type="component" value="Unassembled WGS sequence"/>
</dbReference>
<reference evidence="1 2" key="1">
    <citation type="submission" date="2014-07" db="EMBL/GenBank/DDBJ databases">
        <title>Draft genome of Clostridium sulfidigenes 113A isolated from sediments associated with methane hydrate from Krishna Godavari basin.</title>
        <authorList>
            <person name="Honkalas V.S."/>
            <person name="Dabir A.P."/>
            <person name="Arora P."/>
            <person name="Dhakephalkar P.K."/>
        </authorList>
    </citation>
    <scope>NUCLEOTIDE SEQUENCE [LARGE SCALE GENOMIC DNA]</scope>
    <source>
        <strain evidence="1 2">113A</strain>
    </source>
</reference>
<protein>
    <submittedName>
        <fullName evidence="1">Uncharacterized protein</fullName>
    </submittedName>
</protein>
<proteinExistence type="predicted"/>
<dbReference type="AlphaFoldDB" id="A0A084JEU8"/>
<name>A0A084JEU8_9CLOT</name>
<sequence>MKKIDFNEIKPNRVYRFIMKIGAEFIGTIVGIDDSSIYIDTEYRLSNKAIIEVISRGDIIDGEIYLLDEIPMIKDYTIIDEKDKEYVIEAFQELEGEGYNPFEPYKLDHIVQGYVYKLLIKDKWVKGKVLSVLKNTNDDTIEVTIDLDYNNLDRCSFYTTKISQIKKVELQDEIPIYKDITFDVFIKSSIG</sequence>
<organism evidence="1 2">
    <name type="scientific">Clostridium sulfidigenes</name>
    <dbReference type="NCBI Taxonomy" id="318464"/>
    <lineage>
        <taxon>Bacteria</taxon>
        <taxon>Bacillati</taxon>
        <taxon>Bacillota</taxon>
        <taxon>Clostridia</taxon>
        <taxon>Eubacteriales</taxon>
        <taxon>Clostridiaceae</taxon>
        <taxon>Clostridium</taxon>
    </lineage>
</organism>
<dbReference type="eggNOG" id="ENOG50315JN">
    <property type="taxonomic scope" value="Bacteria"/>
</dbReference>
<dbReference type="RefSeq" id="WP_035131003.1">
    <property type="nucleotide sequence ID" value="NZ_JPMD01000011.1"/>
</dbReference>